<sequence>MQSTKRALNLHLKRAVAGVIEYALAEEFQSFDTPEHRALVTAFLENARARAASRTPGTRA</sequence>
<proteinExistence type="predicted"/>
<dbReference type="Proteomes" id="UP000184440">
    <property type="component" value="Unassembled WGS sequence"/>
</dbReference>
<name>A0A1M7PN16_9ACTN</name>
<reference evidence="1 2" key="1">
    <citation type="submission" date="2016-11" db="EMBL/GenBank/DDBJ databases">
        <authorList>
            <person name="Jaros S."/>
            <person name="Januszkiewicz K."/>
            <person name="Wedrychowicz H."/>
        </authorList>
    </citation>
    <scope>NUCLEOTIDE SEQUENCE [LARGE SCALE GENOMIC DNA]</scope>
    <source>
        <strain evidence="1 2">DSM 46144</strain>
    </source>
</reference>
<evidence type="ECO:0000313" key="2">
    <source>
        <dbReference type="Proteomes" id="UP000184440"/>
    </source>
</evidence>
<accession>A0A1M7PN16</accession>
<evidence type="ECO:0000313" key="1">
    <source>
        <dbReference type="EMBL" id="SHN18622.1"/>
    </source>
</evidence>
<dbReference type="EMBL" id="FRCS01000003">
    <property type="protein sequence ID" value="SHN18622.1"/>
    <property type="molecule type" value="Genomic_DNA"/>
</dbReference>
<organism evidence="1 2">
    <name type="scientific">Cryptosporangium aurantiacum</name>
    <dbReference type="NCBI Taxonomy" id="134849"/>
    <lineage>
        <taxon>Bacteria</taxon>
        <taxon>Bacillati</taxon>
        <taxon>Actinomycetota</taxon>
        <taxon>Actinomycetes</taxon>
        <taxon>Cryptosporangiales</taxon>
        <taxon>Cryptosporangiaceae</taxon>
        <taxon>Cryptosporangium</taxon>
    </lineage>
</organism>
<dbReference type="STRING" id="134849.SAMN05443668_103514"/>
<keyword evidence="2" id="KW-1185">Reference proteome</keyword>
<dbReference type="InterPro" id="IPR014748">
    <property type="entry name" value="Enoyl-CoA_hydra_C"/>
</dbReference>
<protein>
    <submittedName>
        <fullName evidence="1">Uncharacterized protein</fullName>
    </submittedName>
</protein>
<dbReference type="AlphaFoldDB" id="A0A1M7PN16"/>
<dbReference type="Gene3D" id="1.10.12.10">
    <property type="entry name" value="Lyase 2-enoyl-coa Hydratase, Chain A, domain 2"/>
    <property type="match status" value="1"/>
</dbReference>
<gene>
    <name evidence="1" type="ORF">SAMN05443668_103514</name>
</gene>